<evidence type="ECO:0000256" key="1">
    <source>
        <dbReference type="SAM" id="Phobius"/>
    </source>
</evidence>
<evidence type="ECO:0000313" key="2">
    <source>
        <dbReference type="EMBL" id="MFD1890107.1"/>
    </source>
</evidence>
<keyword evidence="1" id="KW-1133">Transmembrane helix</keyword>
<keyword evidence="1" id="KW-0472">Membrane</keyword>
<dbReference type="EMBL" id="JBHUFZ010000016">
    <property type="protein sequence ID" value="MFD1890107.1"/>
    <property type="molecule type" value="Genomic_DNA"/>
</dbReference>
<comment type="caution">
    <text evidence="2">The sequence shown here is derived from an EMBL/GenBank/DDBJ whole genome shotgun (WGS) entry which is preliminary data.</text>
</comment>
<dbReference type="Proteomes" id="UP001597326">
    <property type="component" value="Unassembled WGS sequence"/>
</dbReference>
<keyword evidence="3" id="KW-1185">Reference proteome</keyword>
<feature type="transmembrane region" description="Helical" evidence="1">
    <location>
        <begin position="96"/>
        <end position="115"/>
    </location>
</feature>
<organism evidence="2 3">
    <name type="scientific">Luteococcus peritonei</name>
    <dbReference type="NCBI Taxonomy" id="88874"/>
    <lineage>
        <taxon>Bacteria</taxon>
        <taxon>Bacillati</taxon>
        <taxon>Actinomycetota</taxon>
        <taxon>Actinomycetes</taxon>
        <taxon>Propionibacteriales</taxon>
        <taxon>Propionibacteriaceae</taxon>
        <taxon>Luteococcus</taxon>
    </lineage>
</organism>
<feature type="transmembrane region" description="Helical" evidence="1">
    <location>
        <begin position="20"/>
        <end position="38"/>
    </location>
</feature>
<protein>
    <submittedName>
        <fullName evidence="2">DUF3180 domain-containing protein</fullName>
    </submittedName>
</protein>
<feature type="transmembrane region" description="Helical" evidence="1">
    <location>
        <begin position="127"/>
        <end position="144"/>
    </location>
</feature>
<accession>A0ABW4RUW1</accession>
<dbReference type="Pfam" id="PF11377">
    <property type="entry name" value="DUF3180"/>
    <property type="match status" value="1"/>
</dbReference>
<gene>
    <name evidence="2" type="ORF">ACFSCS_07910</name>
</gene>
<proteinExistence type="predicted"/>
<dbReference type="InterPro" id="IPR021517">
    <property type="entry name" value="DUF3180"/>
</dbReference>
<evidence type="ECO:0000313" key="3">
    <source>
        <dbReference type="Proteomes" id="UP001597326"/>
    </source>
</evidence>
<dbReference type="RefSeq" id="WP_343873064.1">
    <property type="nucleotide sequence ID" value="NZ_BAAAIX010000013.1"/>
</dbReference>
<keyword evidence="1" id="KW-0812">Transmembrane</keyword>
<feature type="transmembrane region" description="Helical" evidence="1">
    <location>
        <begin position="50"/>
        <end position="70"/>
    </location>
</feature>
<sequence>MSQPATPGGGRLGLTTRRQVVVAALLGAVVGYFVIGTLRARDISVPPSPWSLMVTLVLLAAAALMIAPVLRRRILTERSLVSPETGLLALVSGKSLLMMGAALAGGHVVYVLATLDSLHVPISRERAIRGAVVLALSLGVGWAGSRLEKACVVPGDDHENDDEPKQD</sequence>
<reference evidence="3" key="1">
    <citation type="journal article" date="2019" name="Int. J. Syst. Evol. Microbiol.">
        <title>The Global Catalogue of Microorganisms (GCM) 10K type strain sequencing project: providing services to taxonomists for standard genome sequencing and annotation.</title>
        <authorList>
            <consortium name="The Broad Institute Genomics Platform"/>
            <consortium name="The Broad Institute Genome Sequencing Center for Infectious Disease"/>
            <person name="Wu L."/>
            <person name="Ma J."/>
        </authorList>
    </citation>
    <scope>NUCLEOTIDE SEQUENCE [LARGE SCALE GENOMIC DNA]</scope>
    <source>
        <strain evidence="3">CAIM 431</strain>
    </source>
</reference>
<name>A0ABW4RUW1_9ACTN</name>